<reference evidence="1 2" key="1">
    <citation type="submission" date="2016-11" db="EMBL/GenBank/DDBJ databases">
        <authorList>
            <person name="Jaros S."/>
            <person name="Januszkiewicz K."/>
            <person name="Wedrychowicz H."/>
        </authorList>
    </citation>
    <scope>NUCLEOTIDE SEQUENCE [LARGE SCALE GENOMIC DNA]</scope>
    <source>
        <strain evidence="1 2">DSM 21758</strain>
    </source>
</reference>
<proteinExistence type="predicted"/>
<dbReference type="RefSeq" id="WP_159433259.1">
    <property type="nucleotide sequence ID" value="NZ_FQZB01000012.1"/>
</dbReference>
<protein>
    <submittedName>
        <fullName evidence="1">Uncharacterized protein</fullName>
    </submittedName>
</protein>
<evidence type="ECO:0000313" key="1">
    <source>
        <dbReference type="EMBL" id="SHJ98729.1"/>
    </source>
</evidence>
<dbReference type="AlphaFoldDB" id="A0A1M6NSQ3"/>
<sequence>MGTIEFKDETYIKDFWVEYEMEYLREGVAILGENPLEFVPRKYIFKNEVV</sequence>
<gene>
    <name evidence="1" type="ORF">SAMN02745163_03003</name>
</gene>
<organism evidence="1 2">
    <name type="scientific">Clostridium cavendishii DSM 21758</name>
    <dbReference type="NCBI Taxonomy" id="1121302"/>
    <lineage>
        <taxon>Bacteria</taxon>
        <taxon>Bacillati</taxon>
        <taxon>Bacillota</taxon>
        <taxon>Clostridia</taxon>
        <taxon>Eubacteriales</taxon>
        <taxon>Clostridiaceae</taxon>
        <taxon>Clostridium</taxon>
    </lineage>
</organism>
<name>A0A1M6NSQ3_9CLOT</name>
<dbReference type="Proteomes" id="UP000184310">
    <property type="component" value="Unassembled WGS sequence"/>
</dbReference>
<evidence type="ECO:0000313" key="2">
    <source>
        <dbReference type="Proteomes" id="UP000184310"/>
    </source>
</evidence>
<dbReference type="STRING" id="1121302.SAMN02745163_03003"/>
<keyword evidence="2" id="KW-1185">Reference proteome</keyword>
<accession>A0A1M6NSQ3</accession>
<dbReference type="OrthoDB" id="4269629at2"/>
<dbReference type="EMBL" id="FQZB01000012">
    <property type="protein sequence ID" value="SHJ98729.1"/>
    <property type="molecule type" value="Genomic_DNA"/>
</dbReference>